<dbReference type="InterPro" id="IPR014756">
    <property type="entry name" value="Ig_E-set"/>
</dbReference>
<dbReference type="KEGG" id="mcal:110297093"/>
<sequence length="151" mass="16608">MASLQILSQPQAVTHFLILCLILEIASGQDNRNNLLSLNLKVSSMNKANEFAVTLTVTNNVDKCMVVKISIEDNPNIKYLSAKATYTACICTVNNYFWDIQVFANTVLQGKAEVVPAKEICPDGENIFPVTSYIETVTGEILVAPRTRCPP</sequence>
<evidence type="ECO:0000256" key="5">
    <source>
        <dbReference type="PIRSR" id="PIRSR002572-2"/>
    </source>
</evidence>
<dbReference type="GO" id="GO:0005615">
    <property type="term" value="C:extracellular space"/>
    <property type="evidence" value="ECO:0007669"/>
    <property type="project" value="TreeGrafter"/>
</dbReference>
<dbReference type="InterPro" id="IPR007990">
    <property type="entry name" value="PIP"/>
</dbReference>
<dbReference type="AlphaFoldDB" id="A0A6P5PY20"/>
<organism evidence="7 8">
    <name type="scientific">Mus caroli</name>
    <name type="common">Ryukyu mouse</name>
    <name type="synonym">Ricefield mouse</name>
    <dbReference type="NCBI Taxonomy" id="10089"/>
    <lineage>
        <taxon>Eukaryota</taxon>
        <taxon>Metazoa</taxon>
        <taxon>Chordata</taxon>
        <taxon>Craniata</taxon>
        <taxon>Vertebrata</taxon>
        <taxon>Euteleostomi</taxon>
        <taxon>Mammalia</taxon>
        <taxon>Eutheria</taxon>
        <taxon>Euarchontoglires</taxon>
        <taxon>Glires</taxon>
        <taxon>Rodentia</taxon>
        <taxon>Myomorpha</taxon>
        <taxon>Muroidea</taxon>
        <taxon>Muridae</taxon>
        <taxon>Murinae</taxon>
        <taxon>Mus</taxon>
        <taxon>Mus</taxon>
    </lineage>
</organism>
<dbReference type="GeneID" id="110297093"/>
<gene>
    <name evidence="8" type="primary">LOC110297093</name>
</gene>
<accession>A0A6P5PY20</accession>
<dbReference type="Pfam" id="PF05326">
    <property type="entry name" value="SVA"/>
    <property type="match status" value="1"/>
</dbReference>
<dbReference type="PANTHER" id="PTHR15096">
    <property type="entry name" value="PROLACTIN-INDUCIBLE PROTEIN/SEMINAL VESICLE ANTIGEN"/>
    <property type="match status" value="1"/>
</dbReference>
<evidence type="ECO:0000256" key="1">
    <source>
        <dbReference type="ARBA" id="ARBA00006819"/>
    </source>
</evidence>
<evidence type="ECO:0000256" key="2">
    <source>
        <dbReference type="ARBA" id="ARBA00025932"/>
    </source>
</evidence>
<proteinExistence type="inferred from homology"/>
<dbReference type="Gene3D" id="2.60.40.10">
    <property type="entry name" value="Immunoglobulins"/>
    <property type="match status" value="1"/>
</dbReference>
<dbReference type="FunFam" id="2.60.40.10:FF:002750">
    <property type="entry name" value="Seminal vesicle antigen-like 2"/>
    <property type="match status" value="1"/>
</dbReference>
<keyword evidence="6" id="KW-0732">Signal</keyword>
<dbReference type="GO" id="GO:0006508">
    <property type="term" value="P:proteolysis"/>
    <property type="evidence" value="ECO:0007669"/>
    <property type="project" value="TreeGrafter"/>
</dbReference>
<dbReference type="Proteomes" id="UP000515126">
    <property type="component" value="Chromosome 6"/>
</dbReference>
<comment type="subunit">
    <text evidence="2">Monomer. Interacts with AZGP1.</text>
</comment>
<feature type="disulfide bond" evidence="4">
    <location>
        <begin position="64"/>
        <end position="91"/>
    </location>
</feature>
<keyword evidence="4" id="KW-1015">Disulfide bond</keyword>
<evidence type="ECO:0000256" key="6">
    <source>
        <dbReference type="SAM" id="SignalP"/>
    </source>
</evidence>
<dbReference type="PANTHER" id="PTHR15096:SF8">
    <property type="entry name" value="PROLACTIN-INDUCED PROTEIN"/>
    <property type="match status" value="1"/>
</dbReference>
<dbReference type="PIRSF" id="PIRSF002572">
    <property type="entry name" value="PIP-GCDFP-15"/>
    <property type="match status" value="1"/>
</dbReference>
<feature type="signal peptide" evidence="6">
    <location>
        <begin position="1"/>
        <end position="28"/>
    </location>
</feature>
<keyword evidence="7" id="KW-1185">Reference proteome</keyword>
<dbReference type="GO" id="GO:0002682">
    <property type="term" value="P:regulation of immune system process"/>
    <property type="evidence" value="ECO:0007669"/>
    <property type="project" value="TreeGrafter"/>
</dbReference>
<evidence type="ECO:0000256" key="4">
    <source>
        <dbReference type="PIRSR" id="PIRSR002572-1"/>
    </source>
</evidence>
<comment type="similarity">
    <text evidence="1">Belongs to the PIP family.</text>
</comment>
<evidence type="ECO:0000313" key="7">
    <source>
        <dbReference type="Proteomes" id="UP000515126"/>
    </source>
</evidence>
<feature type="modified residue" description="Pyrrolidone carboxylic acid" evidence="5">
    <location>
        <position position="29"/>
    </location>
</feature>
<reference evidence="8" key="1">
    <citation type="submission" date="2025-08" db="UniProtKB">
        <authorList>
            <consortium name="RefSeq"/>
        </authorList>
    </citation>
    <scope>IDENTIFICATION</scope>
</reference>
<feature type="chain" id="PRO_5027865459" description="Prolactin-induced protein" evidence="6">
    <location>
        <begin position="29"/>
        <end position="151"/>
    </location>
</feature>
<protein>
    <recommendedName>
        <fullName evidence="3">Prolactin-induced protein</fullName>
    </recommendedName>
</protein>
<evidence type="ECO:0000256" key="3">
    <source>
        <dbReference type="ARBA" id="ARBA00032342"/>
    </source>
</evidence>
<dbReference type="SUPFAM" id="SSF81296">
    <property type="entry name" value="E set domains"/>
    <property type="match status" value="1"/>
</dbReference>
<feature type="disulfide bond" evidence="4">
    <location>
        <begin position="89"/>
        <end position="121"/>
    </location>
</feature>
<dbReference type="InterPro" id="IPR013783">
    <property type="entry name" value="Ig-like_fold"/>
</dbReference>
<name>A0A6P5PY20_MUSCR</name>
<evidence type="ECO:0000313" key="8">
    <source>
        <dbReference type="RefSeq" id="XP_021021536.1"/>
    </source>
</evidence>
<dbReference type="RefSeq" id="XP_021021536.1">
    <property type="nucleotide sequence ID" value="XM_021165877.1"/>
</dbReference>
<dbReference type="GO" id="GO:0004190">
    <property type="term" value="F:aspartic-type endopeptidase activity"/>
    <property type="evidence" value="ECO:0007669"/>
    <property type="project" value="TreeGrafter"/>
</dbReference>